<dbReference type="Pfam" id="PF21109">
    <property type="entry name" value="Stonustoxin_helical"/>
    <property type="match status" value="1"/>
</dbReference>
<dbReference type="InterPro" id="IPR040581">
    <property type="entry name" value="Thioredoxin_11"/>
</dbReference>
<evidence type="ECO:0000256" key="2">
    <source>
        <dbReference type="ARBA" id="ARBA00022741"/>
    </source>
</evidence>
<name>A0A6P8FCL0_CLUHA</name>
<dbReference type="Proteomes" id="UP000515152">
    <property type="component" value="Chromosome 1"/>
</dbReference>
<dbReference type="SMART" id="SM00060">
    <property type="entry name" value="FN3"/>
    <property type="match status" value="2"/>
</dbReference>
<dbReference type="SUPFAM" id="SSF52540">
    <property type="entry name" value="P-loop containing nucleoside triphosphate hydrolases"/>
    <property type="match status" value="1"/>
</dbReference>
<dbReference type="Gene3D" id="2.60.40.10">
    <property type="entry name" value="Immunoglobulins"/>
    <property type="match status" value="2"/>
</dbReference>
<dbReference type="PANTHER" id="PTHR31594">
    <property type="entry name" value="AIG1-TYPE G DOMAIN-CONTAINING PROTEIN"/>
    <property type="match status" value="1"/>
</dbReference>
<gene>
    <name evidence="6" type="primary">LOC116220034</name>
</gene>
<dbReference type="InterPro" id="IPR036116">
    <property type="entry name" value="FN3_sf"/>
</dbReference>
<dbReference type="InterPro" id="IPR003961">
    <property type="entry name" value="FN3_dom"/>
</dbReference>
<dbReference type="InterPro" id="IPR027417">
    <property type="entry name" value="P-loop_NTPase"/>
</dbReference>
<feature type="region of interest" description="Disordered" evidence="3">
    <location>
        <begin position="604"/>
        <end position="623"/>
    </location>
</feature>
<dbReference type="CDD" id="cd00063">
    <property type="entry name" value="FN3"/>
    <property type="match status" value="2"/>
</dbReference>
<dbReference type="Pfam" id="PF04548">
    <property type="entry name" value="AIG1"/>
    <property type="match status" value="1"/>
</dbReference>
<dbReference type="Pfam" id="PF18078">
    <property type="entry name" value="Thioredoxin_11"/>
    <property type="match status" value="1"/>
</dbReference>
<dbReference type="Pfam" id="PF00041">
    <property type="entry name" value="fn3"/>
    <property type="match status" value="2"/>
</dbReference>
<evidence type="ECO:0000259" key="4">
    <source>
        <dbReference type="PROSITE" id="PS50853"/>
    </source>
</evidence>
<organism evidence="5 6">
    <name type="scientific">Clupea harengus</name>
    <name type="common">Atlantic herring</name>
    <dbReference type="NCBI Taxonomy" id="7950"/>
    <lineage>
        <taxon>Eukaryota</taxon>
        <taxon>Metazoa</taxon>
        <taxon>Chordata</taxon>
        <taxon>Craniata</taxon>
        <taxon>Vertebrata</taxon>
        <taxon>Euteleostomi</taxon>
        <taxon>Actinopterygii</taxon>
        <taxon>Neopterygii</taxon>
        <taxon>Teleostei</taxon>
        <taxon>Clupei</taxon>
        <taxon>Clupeiformes</taxon>
        <taxon>Clupeoidei</taxon>
        <taxon>Clupeidae</taxon>
        <taxon>Clupea</taxon>
    </lineage>
</organism>
<evidence type="ECO:0000313" key="6">
    <source>
        <dbReference type="RefSeq" id="XP_031420957.1"/>
    </source>
</evidence>
<accession>A0A6P8FCL0</accession>
<evidence type="ECO:0000256" key="1">
    <source>
        <dbReference type="ARBA" id="ARBA00008535"/>
    </source>
</evidence>
<keyword evidence="2" id="KW-0547">Nucleotide-binding</keyword>
<dbReference type="InterPro" id="IPR013783">
    <property type="entry name" value="Ig-like_fold"/>
</dbReference>
<dbReference type="KEGG" id="char:116220034"/>
<dbReference type="InterPro" id="IPR052090">
    <property type="entry name" value="Cytolytic_pore-forming_toxin"/>
</dbReference>
<dbReference type="OrthoDB" id="8954335at2759"/>
<dbReference type="InterPro" id="IPR006703">
    <property type="entry name" value="G_AIG1"/>
</dbReference>
<feature type="domain" description="Fibronectin type-III" evidence="4">
    <location>
        <begin position="610"/>
        <end position="708"/>
    </location>
</feature>
<dbReference type="GO" id="GO:0005525">
    <property type="term" value="F:GTP binding"/>
    <property type="evidence" value="ECO:0007669"/>
    <property type="project" value="InterPro"/>
</dbReference>
<evidence type="ECO:0000256" key="3">
    <source>
        <dbReference type="SAM" id="MobiDB-lite"/>
    </source>
</evidence>
<keyword evidence="5" id="KW-1185">Reference proteome</keyword>
<dbReference type="SUPFAM" id="SSF49265">
    <property type="entry name" value="Fibronectin type III"/>
    <property type="match status" value="1"/>
</dbReference>
<reference evidence="6" key="1">
    <citation type="submission" date="2025-08" db="UniProtKB">
        <authorList>
            <consortium name="RefSeq"/>
        </authorList>
    </citation>
    <scope>IDENTIFICATION</scope>
</reference>
<dbReference type="PANTHER" id="PTHR31594:SF16">
    <property type="entry name" value="SI:CH211-281L24.3"/>
    <property type="match status" value="1"/>
</dbReference>
<proteinExistence type="inferred from homology"/>
<sequence>MSASGTIVLAGLSRPFQLGMLYDCRKDVLIPGITLWDGDMLKKNINIKPQPNTEFKIIGSDSTESKAEALNVCASLEASFMSGLVHVKGSAGFLNDKKKSKQQSRVTLQYRATTRFEQLTMEHLGTGNFQHCNVFQEGSATHVVTAILYGANAFFVFDRAVSSDENHHEIQGSLEVAIQKIPFVSIKGEASLKMTETEQQQSDKFNCTFHGDFALENNPVSFQDAIKVYSQLPQLLGENGEHAVPMTVWLYPLKNLDSAAAQLVREISVGLVRHSQRILDEIDEADIECQDLMKDEIAIHFSEITTKLRKFKDLISEYKLVFQKKLCKLLPTIRGGGTEEQELVTTLNSRERSPFQSALITEYLSDREREMNVIRSYLEIMKEIRVIKSSSELDKVVLNPRNDFVVACVFSSLSGDTEYLQDLENYLKDEAKATKSDTSYEAQSASREEQWFRSGEVTALTRQSIRLFLDFKQSNQDRENIEFCIASVPNKSITASSIHVYEKGTLIDSQFLLPSTPPSPTLLRQEHDRVHLQIHPPATGEPFVDSYRILYQTSESDWKEIGTDGKVTDCTVSRLQPHTEYRFRCKAVCRPGVTLASDATEFIRTRPCSPPGPPQEKRSGSESITITWDIPTAVGEDVTVISYDVEYRQHMEDDTKTKPWECVKSTTREGTLEGLKMSTTYNIRVLANTGKSGKSLPSPERNITTLAPDTKPPKKKSGQGKSEYFMQQSNRLEKGNPSVYQIELERKYGENVDFLQYMFGRKVEDVQNKVILLLGSTGAGKTTLVNVMINYILGVKWEDQYRFKLIHEVTNKSQAESQTSVVTSYELYNQPGFQIPYSLTIIDTPGFGDTRGMAQDKLITEQVKSFLCSPLGVDHIDAVCFVVQASLARLSANQKYIFDSILSIFGKDIGENIMVLVTFVDSDNIPVLEAIKAAELPCQKNKKGQPTHFKFNNSTLYVQKKEMGRGSDEDSSDEDEDDDEQEEEKMKSMIWSTTFKQMKLFFKALGSTEGKDLEMTKKVLEERERLENATARLTPQITAGLAKLSEIKSFKQCLENEDEMMAQNKEFETEVEVLTVKRNNVNFFATNCNSCLFTCHSGCFLPEGDNLLTCAVMDDDGNCVVCPNNCSSYEHLREKALWTYETKMEKKTIKELKDNFMKAQGKFMDTKQMLEKLEEDFHTIEEKLMYLIKLSSNCMKRLNEIALKPSSMSTFDYIEILIRTEEEEKKPGFEGRIIGLKKMKQEAEILHKIARGEDVLPQERRMVKHKLDRMKKTAEKVKQMNAVLKDWPKGNEES</sequence>
<comment type="similarity">
    <text evidence="1">Belongs to the TRAFAC class TrmE-Era-EngA-EngB-Septin-like GTPase superfamily. AIG1/Toc34/Toc159-like paraseptin GTPase family. IAN subfamily.</text>
</comment>
<protein>
    <submittedName>
        <fullName evidence="6">Uncharacterized protein LOC116220034</fullName>
    </submittedName>
</protein>
<evidence type="ECO:0000313" key="5">
    <source>
        <dbReference type="Proteomes" id="UP000515152"/>
    </source>
</evidence>
<feature type="region of interest" description="Disordered" evidence="3">
    <location>
        <begin position="690"/>
        <end position="721"/>
    </location>
</feature>
<dbReference type="Gene3D" id="3.40.50.300">
    <property type="entry name" value="P-loop containing nucleotide triphosphate hydrolases"/>
    <property type="match status" value="1"/>
</dbReference>
<feature type="region of interest" description="Disordered" evidence="3">
    <location>
        <begin position="961"/>
        <end position="986"/>
    </location>
</feature>
<dbReference type="PROSITE" id="PS50853">
    <property type="entry name" value="FN3"/>
    <property type="match status" value="2"/>
</dbReference>
<dbReference type="FunFam" id="3.40.50.300:FF:002049">
    <property type="entry name" value="Si:ch73-170d6.2"/>
    <property type="match status" value="1"/>
</dbReference>
<feature type="compositionally biased region" description="Acidic residues" evidence="3">
    <location>
        <begin position="969"/>
        <end position="983"/>
    </location>
</feature>
<feature type="domain" description="Fibronectin type-III" evidence="4">
    <location>
        <begin position="516"/>
        <end position="608"/>
    </location>
</feature>
<dbReference type="InterPro" id="IPR048997">
    <property type="entry name" value="Stonustoxin-like_helical"/>
</dbReference>
<dbReference type="GeneID" id="116220034"/>
<dbReference type="RefSeq" id="XP_031420957.1">
    <property type="nucleotide sequence ID" value="XM_031565097.2"/>
</dbReference>